<name>A0A0H5Q469_9ZZZZ</name>
<dbReference type="AlphaFoldDB" id="A0A0H5Q469"/>
<evidence type="ECO:0000313" key="1">
    <source>
        <dbReference type="EMBL" id="CRY96688.1"/>
    </source>
</evidence>
<protein>
    <submittedName>
        <fullName evidence="1">Uncharacterized protein</fullName>
    </submittedName>
</protein>
<accession>A0A0H5Q469</accession>
<proteinExistence type="predicted"/>
<sequence length="77" mass="8854">MTNIRGLDPIPRGWDDAVPRDERAALESIRRAANAVRVLNKRRLPDGAARKRMADATASYEQLLNEKQQRWENPPLF</sequence>
<dbReference type="EMBL" id="LN853788">
    <property type="protein sequence ID" value="CRY96688.1"/>
    <property type="molecule type" value="Genomic_DNA"/>
</dbReference>
<organism evidence="1">
    <name type="scientific">uncultured prokaryote</name>
    <dbReference type="NCBI Taxonomy" id="198431"/>
    <lineage>
        <taxon>unclassified sequences</taxon>
        <taxon>environmental samples</taxon>
    </lineage>
</organism>
<reference evidence="1" key="2">
    <citation type="submission" date="2015-07" db="EMBL/GenBank/DDBJ databases">
        <title>Plasmids, circular viruses and viroids from rat gut.</title>
        <authorList>
            <person name="Jorgensen T.J."/>
            <person name="Hansen M.A."/>
            <person name="Xu Z."/>
            <person name="Tabak M.A."/>
            <person name="Sorensen S.J."/>
            <person name="Hansen L.H."/>
        </authorList>
    </citation>
    <scope>NUCLEOTIDE SEQUENCE</scope>
    <source>
        <strain evidence="1">RGFK1215</strain>
    </source>
</reference>
<reference evidence="1" key="1">
    <citation type="submission" date="2015-06" db="EMBL/GenBank/DDBJ databases">
        <authorList>
            <person name="Joergensen T."/>
        </authorList>
    </citation>
    <scope>NUCLEOTIDE SEQUENCE</scope>
    <source>
        <strain evidence="1">RGFK1215</strain>
    </source>
</reference>